<reference evidence="2 3" key="1">
    <citation type="submission" date="2016-10" db="EMBL/GenBank/DDBJ databases">
        <authorList>
            <person name="de Groot N.N."/>
        </authorList>
    </citation>
    <scope>NUCLEOTIDE SEQUENCE [LARGE SCALE GENOMIC DNA]</scope>
    <source>
        <strain evidence="2 3">CGMCC 1.10457</strain>
    </source>
</reference>
<dbReference type="Gene3D" id="3.40.190.10">
    <property type="entry name" value="Periplasmic binding protein-like II"/>
    <property type="match status" value="1"/>
</dbReference>
<feature type="domain" description="Solute-binding protein family 5" evidence="1">
    <location>
        <begin position="99"/>
        <end position="460"/>
    </location>
</feature>
<dbReference type="Proteomes" id="UP000199062">
    <property type="component" value="Unassembled WGS sequence"/>
</dbReference>
<dbReference type="PANTHER" id="PTHR30290">
    <property type="entry name" value="PERIPLASMIC BINDING COMPONENT OF ABC TRANSPORTER"/>
    <property type="match status" value="1"/>
</dbReference>
<dbReference type="Gene3D" id="3.10.105.10">
    <property type="entry name" value="Dipeptide-binding Protein, Domain 3"/>
    <property type="match status" value="1"/>
</dbReference>
<dbReference type="GO" id="GO:1904680">
    <property type="term" value="F:peptide transmembrane transporter activity"/>
    <property type="evidence" value="ECO:0007669"/>
    <property type="project" value="TreeGrafter"/>
</dbReference>
<sequence>MRDGRGRDGSGSGATTRRQVLASAGALALGGLAGCSADPDDIRHASDVFGHAFPYATESVQLNPWLSGSYPWHFYTMLFEVQSVQRPGGERRLGDVVEDVAIDGATATVTYSDEFSWWNGEPVTARDQWVYERIQSAVSDEDRPAVTLRDEHTLVYGFDRALAEPLVLSHVVGGAVNTPAWLFEQWADRLDGASTAAAREDVVSELHEWRVSLEDAAEKGVGCGPYELVEASMNRLMLERFEDHPRADDVSIPTLWFPVVQSVSLDKFVQQGTLDGGSGLLTGLKGSPADNVDQIARYPTTGGTKLALDWRNAHLGRLAVRRALLAALPLDDVVDVGGFGEATTRQTGMATPAERRWLDEDVLADLREYPVEAETERAAEYMRSAGYTREDGDWYDPDGESVWFRLRTPMWPEWKASGELVDQALTEFGFDVDFSQIPAPRLVTDVDTHNFDVLLWPSDGSPHTLYDVTATGATALGYGVTDPATETSAHGKPVEVTIPAADGDGERTVNLVDLWHRLGGQSDRETTADAVGTFARWWNHALPDIHVATSVSGTWGNTRDFEWVGDEDAYRTAGPENQSAIHAIKHGLVRPGDG</sequence>
<dbReference type="InterPro" id="IPR039424">
    <property type="entry name" value="SBP_5"/>
</dbReference>
<dbReference type="SUPFAM" id="SSF53850">
    <property type="entry name" value="Periplasmic binding protein-like II"/>
    <property type="match status" value="1"/>
</dbReference>
<dbReference type="InterPro" id="IPR000914">
    <property type="entry name" value="SBP_5_dom"/>
</dbReference>
<dbReference type="AlphaFoldDB" id="A0A1I6L8W0"/>
<proteinExistence type="predicted"/>
<dbReference type="PROSITE" id="PS51318">
    <property type="entry name" value="TAT"/>
    <property type="match status" value="1"/>
</dbReference>
<evidence type="ECO:0000259" key="1">
    <source>
        <dbReference type="Pfam" id="PF00496"/>
    </source>
</evidence>
<dbReference type="PROSITE" id="PS51257">
    <property type="entry name" value="PROKAR_LIPOPROTEIN"/>
    <property type="match status" value="1"/>
</dbReference>
<dbReference type="Pfam" id="PF00496">
    <property type="entry name" value="SBP_bac_5"/>
    <property type="match status" value="1"/>
</dbReference>
<dbReference type="InterPro" id="IPR006311">
    <property type="entry name" value="TAT_signal"/>
</dbReference>
<organism evidence="2 3">
    <name type="scientific">Halomicrobium zhouii</name>
    <dbReference type="NCBI Taxonomy" id="767519"/>
    <lineage>
        <taxon>Archaea</taxon>
        <taxon>Methanobacteriati</taxon>
        <taxon>Methanobacteriota</taxon>
        <taxon>Stenosarchaea group</taxon>
        <taxon>Halobacteria</taxon>
        <taxon>Halobacteriales</taxon>
        <taxon>Haloarculaceae</taxon>
        <taxon>Halomicrobium</taxon>
    </lineage>
</organism>
<evidence type="ECO:0000313" key="3">
    <source>
        <dbReference type="Proteomes" id="UP000199062"/>
    </source>
</evidence>
<dbReference type="RefSeq" id="WP_089816621.1">
    <property type="nucleotide sequence ID" value="NZ_FOZK01000002.1"/>
</dbReference>
<accession>A0A1I6L8W0</accession>
<evidence type="ECO:0000313" key="2">
    <source>
        <dbReference type="EMBL" id="SFR99690.1"/>
    </source>
</evidence>
<gene>
    <name evidence="2" type="ORF">SAMN05216559_2245</name>
</gene>
<dbReference type="STRING" id="767519.SAMN05216559_2245"/>
<dbReference type="OrthoDB" id="233597at2157"/>
<dbReference type="GO" id="GO:0015833">
    <property type="term" value="P:peptide transport"/>
    <property type="evidence" value="ECO:0007669"/>
    <property type="project" value="TreeGrafter"/>
</dbReference>
<dbReference type="EMBL" id="FOZK01000002">
    <property type="protein sequence ID" value="SFR99690.1"/>
    <property type="molecule type" value="Genomic_DNA"/>
</dbReference>
<protein>
    <submittedName>
        <fullName evidence="2">ABC-type transport system, substrate-binding protein</fullName>
    </submittedName>
</protein>
<keyword evidence="3" id="KW-1185">Reference proteome</keyword>
<name>A0A1I6L8W0_9EURY</name>